<dbReference type="AlphaFoldDB" id="A0A0B0NQP5"/>
<evidence type="ECO:0008006" key="4">
    <source>
        <dbReference type="Google" id="ProtNLM"/>
    </source>
</evidence>
<evidence type="ECO:0000313" key="3">
    <source>
        <dbReference type="Proteomes" id="UP000032142"/>
    </source>
</evidence>
<keyword evidence="3" id="KW-1185">Reference proteome</keyword>
<proteinExistence type="predicted"/>
<accession>A0A0B0NQP5</accession>
<organism evidence="2 3">
    <name type="scientific">Gossypium arboreum</name>
    <name type="common">Tree cotton</name>
    <name type="synonym">Gossypium nanking</name>
    <dbReference type="NCBI Taxonomy" id="29729"/>
    <lineage>
        <taxon>Eukaryota</taxon>
        <taxon>Viridiplantae</taxon>
        <taxon>Streptophyta</taxon>
        <taxon>Embryophyta</taxon>
        <taxon>Tracheophyta</taxon>
        <taxon>Spermatophyta</taxon>
        <taxon>Magnoliopsida</taxon>
        <taxon>eudicotyledons</taxon>
        <taxon>Gunneridae</taxon>
        <taxon>Pentapetalae</taxon>
        <taxon>rosids</taxon>
        <taxon>malvids</taxon>
        <taxon>Malvales</taxon>
        <taxon>Malvaceae</taxon>
        <taxon>Malvoideae</taxon>
        <taxon>Gossypium</taxon>
    </lineage>
</organism>
<dbReference type="Proteomes" id="UP000032142">
    <property type="component" value="Unassembled WGS sequence"/>
</dbReference>
<evidence type="ECO:0000256" key="1">
    <source>
        <dbReference type="SAM" id="SignalP"/>
    </source>
</evidence>
<name>A0A0B0NQP5_GOSAR</name>
<sequence>MIRVLVLYVLPVAKYSGMCCGYLKICFNYQQPLKFHHHPSNYSRIQTWKHVKSLTVTPRTRDRCRSRTRGVNRLISF</sequence>
<evidence type="ECO:0000313" key="2">
    <source>
        <dbReference type="EMBL" id="KHG14139.1"/>
    </source>
</evidence>
<reference evidence="3" key="1">
    <citation type="submission" date="2014-09" db="EMBL/GenBank/DDBJ databases">
        <authorList>
            <person name="Mudge J."/>
            <person name="Ramaraj T."/>
            <person name="Lindquist I.E."/>
            <person name="Bharti A.K."/>
            <person name="Sundararajan A."/>
            <person name="Cameron C.T."/>
            <person name="Woodward J.E."/>
            <person name="May G.D."/>
            <person name="Brubaker C."/>
            <person name="Broadhvest J."/>
            <person name="Wilkins T.A."/>
        </authorList>
    </citation>
    <scope>NUCLEOTIDE SEQUENCE</scope>
    <source>
        <strain evidence="3">cv. AKA8401</strain>
    </source>
</reference>
<dbReference type="EMBL" id="KN400948">
    <property type="protein sequence ID" value="KHG14139.1"/>
    <property type="molecule type" value="Genomic_DNA"/>
</dbReference>
<keyword evidence="1" id="KW-0732">Signal</keyword>
<feature type="signal peptide" evidence="1">
    <location>
        <begin position="1"/>
        <end position="17"/>
    </location>
</feature>
<feature type="chain" id="PRO_5002077062" description="Secreted protein" evidence="1">
    <location>
        <begin position="18"/>
        <end position="77"/>
    </location>
</feature>
<gene>
    <name evidence="2" type="ORF">F383_18695</name>
</gene>
<protein>
    <recommendedName>
        <fullName evidence="4">Secreted protein</fullName>
    </recommendedName>
</protein>